<evidence type="ECO:0000313" key="10">
    <source>
        <dbReference type="Proteomes" id="UP000617402"/>
    </source>
</evidence>
<evidence type="ECO:0000256" key="4">
    <source>
        <dbReference type="ARBA" id="ARBA00023027"/>
    </source>
</evidence>
<keyword evidence="2 7" id="KW-0678">Repressor</keyword>
<dbReference type="PANTHER" id="PTHR35786:SF1">
    <property type="entry name" value="REDOX-SENSING TRANSCRIPTIONAL REPRESSOR REX 1"/>
    <property type="match status" value="1"/>
</dbReference>
<dbReference type="Proteomes" id="UP000617402">
    <property type="component" value="Unassembled WGS sequence"/>
</dbReference>
<evidence type="ECO:0000256" key="5">
    <source>
        <dbReference type="ARBA" id="ARBA00023125"/>
    </source>
</evidence>
<dbReference type="InterPro" id="IPR009718">
    <property type="entry name" value="Rex_DNA-bd_C_dom"/>
</dbReference>
<feature type="DNA-binding region" description="H-T-H motif" evidence="7">
    <location>
        <begin position="16"/>
        <end position="55"/>
    </location>
</feature>
<dbReference type="Pfam" id="PF02629">
    <property type="entry name" value="CoA_binding"/>
    <property type="match status" value="1"/>
</dbReference>
<evidence type="ECO:0000256" key="7">
    <source>
        <dbReference type="HAMAP-Rule" id="MF_01131"/>
    </source>
</evidence>
<reference evidence="9 10" key="1">
    <citation type="submission" date="2020-07" db="EMBL/GenBank/DDBJ databases">
        <title>Draft whole-genome sequence of Heliobacterium chlorum DSM 3682, type strain.</title>
        <authorList>
            <person name="Kyndt J.A."/>
            <person name="Meyer T.E."/>
            <person name="Imhoff J.F."/>
        </authorList>
    </citation>
    <scope>NUCLEOTIDE SEQUENCE [LARGE SCALE GENOMIC DNA]</scope>
    <source>
        <strain evidence="9 10">DSM 3682</strain>
    </source>
</reference>
<dbReference type="Pfam" id="PF06971">
    <property type="entry name" value="Put_DNA-bind_N"/>
    <property type="match status" value="1"/>
</dbReference>
<dbReference type="RefSeq" id="WP_188039556.1">
    <property type="nucleotide sequence ID" value="NZ_JACVHF010000006.1"/>
</dbReference>
<dbReference type="InterPro" id="IPR003781">
    <property type="entry name" value="CoA-bd"/>
</dbReference>
<keyword evidence="3 7" id="KW-0805">Transcription regulation</keyword>
<evidence type="ECO:0000256" key="2">
    <source>
        <dbReference type="ARBA" id="ARBA00022491"/>
    </source>
</evidence>
<dbReference type="SUPFAM" id="SSF51735">
    <property type="entry name" value="NAD(P)-binding Rossmann-fold domains"/>
    <property type="match status" value="1"/>
</dbReference>
<dbReference type="NCBIfam" id="NF003992">
    <property type="entry name" value="PRK05472.2-1"/>
    <property type="match status" value="1"/>
</dbReference>
<dbReference type="HAMAP" id="MF_01131">
    <property type="entry name" value="Rex"/>
    <property type="match status" value="1"/>
</dbReference>
<comment type="function">
    <text evidence="7">Modulates transcription in response to changes in cellular NADH/NAD(+) redox state.</text>
</comment>
<dbReference type="NCBIfam" id="NF003995">
    <property type="entry name" value="PRK05472.2-4"/>
    <property type="match status" value="1"/>
</dbReference>
<dbReference type="Gene3D" id="1.10.10.10">
    <property type="entry name" value="Winged helix-like DNA-binding domain superfamily/Winged helix DNA-binding domain"/>
    <property type="match status" value="1"/>
</dbReference>
<protein>
    <recommendedName>
        <fullName evidence="7">Redox-sensing transcriptional repressor Rex</fullName>
    </recommendedName>
</protein>
<dbReference type="Gene3D" id="3.40.50.720">
    <property type="entry name" value="NAD(P)-binding Rossmann-like Domain"/>
    <property type="match status" value="1"/>
</dbReference>
<keyword evidence="5 7" id="KW-0238">DNA-binding</keyword>
<name>A0ABR7T0X2_HELCL</name>
<keyword evidence="10" id="KW-1185">Reference proteome</keyword>
<dbReference type="InterPro" id="IPR036291">
    <property type="entry name" value="NAD(P)-bd_dom_sf"/>
</dbReference>
<comment type="caution">
    <text evidence="9">The sequence shown here is derived from an EMBL/GenBank/DDBJ whole genome shotgun (WGS) entry which is preliminary data.</text>
</comment>
<keyword evidence="6 7" id="KW-0804">Transcription</keyword>
<dbReference type="NCBIfam" id="NF003996">
    <property type="entry name" value="PRK05472.2-5"/>
    <property type="match status" value="1"/>
</dbReference>
<dbReference type="EMBL" id="JACVHF010000006">
    <property type="protein sequence ID" value="MBC9784438.1"/>
    <property type="molecule type" value="Genomic_DNA"/>
</dbReference>
<sequence length="209" mass="22592">MKMLKIPEPTVVRLSLYSRFLNQASSKGIDIISSDEIGAAVGIPSAQVRKDLSYFGEFGIRGVGYRVKELGAQVDKLLCVNHTWPVIIVGAGHLGMAMSSYRGLQDRGFNVVALFDSDAKKQGHLPNGLPVLPLKQLNDTIKEQGVKIGIITVPPASAQRVCEYLVDAGIDSIINFAPTVLSAPPHVEVRNIDLTVNLEVLSFNLGMRG</sequence>
<dbReference type="InterPro" id="IPR058236">
    <property type="entry name" value="Rex_actinobacterial-type"/>
</dbReference>
<feature type="domain" description="CoA-binding" evidence="8">
    <location>
        <begin position="79"/>
        <end position="180"/>
    </location>
</feature>
<keyword evidence="1 7" id="KW-0963">Cytoplasm</keyword>
<dbReference type="InterPro" id="IPR036390">
    <property type="entry name" value="WH_DNA-bd_sf"/>
</dbReference>
<dbReference type="InterPro" id="IPR022876">
    <property type="entry name" value="Tscrpt_rep_Rex"/>
</dbReference>
<comment type="similarity">
    <text evidence="7">Belongs to the transcriptional regulatory Rex family.</text>
</comment>
<evidence type="ECO:0000259" key="8">
    <source>
        <dbReference type="SMART" id="SM00881"/>
    </source>
</evidence>
<evidence type="ECO:0000256" key="3">
    <source>
        <dbReference type="ARBA" id="ARBA00023015"/>
    </source>
</evidence>
<dbReference type="InterPro" id="IPR036388">
    <property type="entry name" value="WH-like_DNA-bd_sf"/>
</dbReference>
<comment type="subcellular location">
    <subcellularLocation>
        <location evidence="7">Cytoplasm</location>
    </subcellularLocation>
</comment>
<feature type="binding site" evidence="7">
    <location>
        <begin position="90"/>
        <end position="95"/>
    </location>
    <ligand>
        <name>NAD(+)</name>
        <dbReference type="ChEBI" id="CHEBI:57540"/>
    </ligand>
</feature>
<dbReference type="NCBIfam" id="NF003993">
    <property type="entry name" value="PRK05472.2-2"/>
    <property type="match status" value="1"/>
</dbReference>
<dbReference type="NCBIfam" id="NF003994">
    <property type="entry name" value="PRK05472.2-3"/>
    <property type="match status" value="1"/>
</dbReference>
<proteinExistence type="inferred from homology"/>
<organism evidence="9 10">
    <name type="scientific">Heliobacterium chlorum</name>
    <dbReference type="NCBI Taxonomy" id="2698"/>
    <lineage>
        <taxon>Bacteria</taxon>
        <taxon>Bacillati</taxon>
        <taxon>Bacillota</taxon>
        <taxon>Clostridia</taxon>
        <taxon>Eubacteriales</taxon>
        <taxon>Heliobacteriaceae</taxon>
        <taxon>Heliobacterium</taxon>
    </lineage>
</organism>
<accession>A0ABR7T0X2</accession>
<gene>
    <name evidence="7" type="primary">rex</name>
    <name evidence="9" type="ORF">H1S01_07925</name>
</gene>
<evidence type="ECO:0000256" key="1">
    <source>
        <dbReference type="ARBA" id="ARBA00022490"/>
    </source>
</evidence>
<dbReference type="PANTHER" id="PTHR35786">
    <property type="entry name" value="REDOX-SENSING TRANSCRIPTIONAL REPRESSOR REX"/>
    <property type="match status" value="1"/>
</dbReference>
<evidence type="ECO:0000313" key="9">
    <source>
        <dbReference type="EMBL" id="MBC9784438.1"/>
    </source>
</evidence>
<comment type="subunit">
    <text evidence="7">Homodimer.</text>
</comment>
<dbReference type="SMART" id="SM00881">
    <property type="entry name" value="CoA_binding"/>
    <property type="match status" value="1"/>
</dbReference>
<keyword evidence="4 7" id="KW-0520">NAD</keyword>
<dbReference type="SUPFAM" id="SSF46785">
    <property type="entry name" value="Winged helix' DNA-binding domain"/>
    <property type="match status" value="1"/>
</dbReference>
<evidence type="ECO:0000256" key="6">
    <source>
        <dbReference type="ARBA" id="ARBA00023163"/>
    </source>
</evidence>